<name>A0A2M8FE80_9BACT</name>
<comment type="caution">
    <text evidence="1">The sequence shown here is derived from an EMBL/GenBank/DDBJ whole genome shotgun (WGS) entry which is preliminary data.</text>
</comment>
<sequence length="58" mass="6992">MDIECHLALLRQQHRKLDYDVKSMHKAPVPDYLELQKLKRKKLRIKDEIHRLESLVTA</sequence>
<dbReference type="Gene3D" id="6.10.280.50">
    <property type="match status" value="1"/>
</dbReference>
<dbReference type="EMBL" id="PFRD01000105">
    <property type="protein sequence ID" value="PJC55944.1"/>
    <property type="molecule type" value="Genomic_DNA"/>
</dbReference>
<evidence type="ECO:0008006" key="3">
    <source>
        <dbReference type="Google" id="ProtNLM"/>
    </source>
</evidence>
<evidence type="ECO:0000313" key="2">
    <source>
        <dbReference type="Proteomes" id="UP000230391"/>
    </source>
</evidence>
<gene>
    <name evidence="1" type="ORF">CO026_02990</name>
</gene>
<evidence type="ECO:0000313" key="1">
    <source>
        <dbReference type="EMBL" id="PJC55944.1"/>
    </source>
</evidence>
<dbReference type="InterPro" id="IPR038444">
    <property type="entry name" value="DUF465_sf"/>
</dbReference>
<dbReference type="Proteomes" id="UP000230391">
    <property type="component" value="Unassembled WGS sequence"/>
</dbReference>
<dbReference type="Pfam" id="PF04325">
    <property type="entry name" value="DUF465"/>
    <property type="match status" value="1"/>
</dbReference>
<dbReference type="AlphaFoldDB" id="A0A2M8FE80"/>
<protein>
    <recommendedName>
        <fullName evidence="3">DUF465 domain-containing protein</fullName>
    </recommendedName>
</protein>
<reference evidence="2" key="1">
    <citation type="submission" date="2017-09" db="EMBL/GenBank/DDBJ databases">
        <title>Depth-based differentiation of microbial function through sediment-hosted aquifers and enrichment of novel symbionts in the deep terrestrial subsurface.</title>
        <authorList>
            <person name="Probst A.J."/>
            <person name="Ladd B."/>
            <person name="Jarett J.K."/>
            <person name="Geller-Mcgrath D.E."/>
            <person name="Sieber C.M.K."/>
            <person name="Emerson J.B."/>
            <person name="Anantharaman K."/>
            <person name="Thomas B.C."/>
            <person name="Malmstrom R."/>
            <person name="Stieglmeier M."/>
            <person name="Klingl A."/>
            <person name="Woyke T."/>
            <person name="Ryan C.M."/>
            <person name="Banfield J.F."/>
        </authorList>
    </citation>
    <scope>NUCLEOTIDE SEQUENCE [LARGE SCALE GENOMIC DNA]</scope>
</reference>
<organism evidence="1 2">
    <name type="scientific">Candidatus Kaiserbacteria bacterium CG_4_9_14_0_2_um_filter_41_32</name>
    <dbReference type="NCBI Taxonomy" id="1974601"/>
    <lineage>
        <taxon>Bacteria</taxon>
        <taxon>Candidatus Kaiseribacteriota</taxon>
    </lineage>
</organism>
<dbReference type="InterPro" id="IPR007420">
    <property type="entry name" value="DUF465"/>
</dbReference>
<accession>A0A2M8FE80</accession>
<proteinExistence type="predicted"/>